<dbReference type="AlphaFoldDB" id="A0A964T782"/>
<comment type="similarity">
    <text evidence="2">Belongs to the zinc-containing alcohol dehydrogenase family.</text>
</comment>
<protein>
    <submittedName>
        <fullName evidence="6">Zinc-binding alcohol dehydrogenase</fullName>
    </submittedName>
</protein>
<dbReference type="OrthoDB" id="9781588at2"/>
<comment type="caution">
    <text evidence="6">The sequence shown here is derived from an EMBL/GenBank/DDBJ whole genome shotgun (WGS) entry which is preliminary data.</text>
</comment>
<keyword evidence="4" id="KW-0862">Zinc</keyword>
<dbReference type="SUPFAM" id="SSF51735">
    <property type="entry name" value="NAD(P)-binding Rossmann-fold domains"/>
    <property type="match status" value="1"/>
</dbReference>
<sequence>MSGGPSPSTVARALWIAAPGAAEIRAEALSVPRPGEVLVETVASGVSRGTERLVFEGRVPESERGRMRAPFQAGDFPGPVKYGYAAVGRVLEGPAQLVGRHVFALHPHQDRFVVPEAAAIPVPPAVPPGRAVLAANMETALNIAWDAAIGPGDSVAIVGGGLVGLLAARLAARIPGTAVTVVDVDPARAGPAGRLGAAFALPGDVPADCDVVIHASASEEGLRTALAAAGFEARLVEASWYGDRAPAVPLGEAFHSRRLSLVASQVGAVPPARRARWTNRRRLEAAMGLLADEALEVLVTGETGFADLPGAYRGILADPGTLLHRIRY</sequence>
<dbReference type="Gene3D" id="3.40.50.720">
    <property type="entry name" value="NAD(P)-binding Rossmann-like Domain"/>
    <property type="match status" value="1"/>
</dbReference>
<keyword evidence="7" id="KW-1185">Reference proteome</keyword>
<evidence type="ECO:0000313" key="7">
    <source>
        <dbReference type="Proteomes" id="UP000773614"/>
    </source>
</evidence>
<dbReference type="InterPro" id="IPR011032">
    <property type="entry name" value="GroES-like_sf"/>
</dbReference>
<accession>A0A964T782</accession>
<dbReference type="GO" id="GO:0046872">
    <property type="term" value="F:metal ion binding"/>
    <property type="evidence" value="ECO:0007669"/>
    <property type="project" value="UniProtKB-KW"/>
</dbReference>
<dbReference type="SUPFAM" id="SSF50129">
    <property type="entry name" value="GroES-like"/>
    <property type="match status" value="1"/>
</dbReference>
<dbReference type="PANTHER" id="PTHR43350">
    <property type="entry name" value="NAD-DEPENDENT ALCOHOL DEHYDROGENASE"/>
    <property type="match status" value="1"/>
</dbReference>
<keyword evidence="3" id="KW-0479">Metal-binding</keyword>
<dbReference type="Proteomes" id="UP000773614">
    <property type="component" value="Unassembled WGS sequence"/>
</dbReference>
<organism evidence="6 7">
    <name type="scientific">Propylenella binzhouense</name>
    <dbReference type="NCBI Taxonomy" id="2555902"/>
    <lineage>
        <taxon>Bacteria</taxon>
        <taxon>Pseudomonadati</taxon>
        <taxon>Pseudomonadota</taxon>
        <taxon>Alphaproteobacteria</taxon>
        <taxon>Hyphomicrobiales</taxon>
        <taxon>Propylenellaceae</taxon>
        <taxon>Propylenella</taxon>
    </lineage>
</organism>
<dbReference type="Gene3D" id="3.90.180.10">
    <property type="entry name" value="Medium-chain alcohol dehydrogenases, catalytic domain"/>
    <property type="match status" value="2"/>
</dbReference>
<comment type="cofactor">
    <cofactor evidence="1">
        <name>Zn(2+)</name>
        <dbReference type="ChEBI" id="CHEBI:29105"/>
    </cofactor>
</comment>
<dbReference type="GO" id="GO:0016491">
    <property type="term" value="F:oxidoreductase activity"/>
    <property type="evidence" value="ECO:0007669"/>
    <property type="project" value="UniProtKB-KW"/>
</dbReference>
<reference evidence="6" key="1">
    <citation type="submission" date="2019-03" db="EMBL/GenBank/DDBJ databases">
        <title>Afifella sp. nov., isolated from activated sludge.</title>
        <authorList>
            <person name="Li Q."/>
            <person name="Liu Y."/>
        </authorList>
    </citation>
    <scope>NUCLEOTIDE SEQUENCE</scope>
    <source>
        <strain evidence="6">L72</strain>
    </source>
</reference>
<evidence type="ECO:0000256" key="4">
    <source>
        <dbReference type="ARBA" id="ARBA00022833"/>
    </source>
</evidence>
<dbReference type="InterPro" id="IPR036291">
    <property type="entry name" value="NAD(P)-bd_dom_sf"/>
</dbReference>
<evidence type="ECO:0000256" key="5">
    <source>
        <dbReference type="ARBA" id="ARBA00023002"/>
    </source>
</evidence>
<dbReference type="EMBL" id="SPKJ01000089">
    <property type="protein sequence ID" value="MYZ49689.1"/>
    <property type="molecule type" value="Genomic_DNA"/>
</dbReference>
<gene>
    <name evidence="6" type="ORF">E4O86_18450</name>
</gene>
<keyword evidence="5" id="KW-0560">Oxidoreductase</keyword>
<evidence type="ECO:0000256" key="2">
    <source>
        <dbReference type="ARBA" id="ARBA00008072"/>
    </source>
</evidence>
<evidence type="ECO:0000313" key="6">
    <source>
        <dbReference type="EMBL" id="MYZ49689.1"/>
    </source>
</evidence>
<proteinExistence type="inferred from homology"/>
<evidence type="ECO:0000256" key="3">
    <source>
        <dbReference type="ARBA" id="ARBA00022723"/>
    </source>
</evidence>
<dbReference type="CDD" id="cd08255">
    <property type="entry name" value="2-desacetyl-2-hydroxyethyl_bacteriochlorophyllide_like"/>
    <property type="match status" value="1"/>
</dbReference>
<name>A0A964T782_9HYPH</name>
<evidence type="ECO:0000256" key="1">
    <source>
        <dbReference type="ARBA" id="ARBA00001947"/>
    </source>
</evidence>
<dbReference type="RefSeq" id="WP_161142030.1">
    <property type="nucleotide sequence ID" value="NZ_SPKJ01000089.1"/>
</dbReference>
<dbReference type="PANTHER" id="PTHR43350:SF19">
    <property type="entry name" value="D-GULOSIDE 3-DEHYDROGENASE"/>
    <property type="match status" value="1"/>
</dbReference>